<reference evidence="11" key="1">
    <citation type="submission" date="2023-01" db="EMBL/GenBank/DDBJ databases">
        <authorList>
            <person name="Saxena S."/>
            <person name="Pal L."/>
            <person name="Chattopadhyay D."/>
            <person name="Pandey A."/>
        </authorList>
    </citation>
    <scope>NUCLEOTIDE SEQUENCE</scope>
</reference>
<accession>A0AA49QC46</accession>
<evidence type="ECO:0000256" key="7">
    <source>
        <dbReference type="ARBA" id="ARBA00023004"/>
    </source>
</evidence>
<evidence type="ECO:0000256" key="5">
    <source>
        <dbReference type="ARBA" id="ARBA00022964"/>
    </source>
</evidence>
<dbReference type="PANTHER" id="PTHR47991">
    <property type="entry name" value="OXOGLUTARATE/IRON-DEPENDENT DIOXYGENASE"/>
    <property type="match status" value="1"/>
</dbReference>
<keyword evidence="4" id="KW-0847">Vitamin C</keyword>
<dbReference type="SUPFAM" id="SSF51197">
    <property type="entry name" value="Clavaminate synthase-like"/>
    <property type="match status" value="1"/>
</dbReference>
<dbReference type="GO" id="GO:0051213">
    <property type="term" value="F:dioxygenase activity"/>
    <property type="evidence" value="ECO:0007669"/>
    <property type="project" value="UniProtKB-KW"/>
</dbReference>
<name>A0AA49QC46_CICAR</name>
<keyword evidence="7 9" id="KW-0408">Iron</keyword>
<evidence type="ECO:0000256" key="9">
    <source>
        <dbReference type="RuleBase" id="RU003682"/>
    </source>
</evidence>
<dbReference type="GO" id="GO:0031418">
    <property type="term" value="F:L-ascorbic acid binding"/>
    <property type="evidence" value="ECO:0007669"/>
    <property type="project" value="UniProtKB-KW"/>
</dbReference>
<evidence type="ECO:0000256" key="1">
    <source>
        <dbReference type="ARBA" id="ARBA00001961"/>
    </source>
</evidence>
<dbReference type="InterPro" id="IPR050295">
    <property type="entry name" value="Plant_2OG-oxidoreductases"/>
</dbReference>
<comment type="similarity">
    <text evidence="2 9">Belongs to the iron/ascorbate-dependent oxidoreductase family.</text>
</comment>
<evidence type="ECO:0000313" key="11">
    <source>
        <dbReference type="EMBL" id="WLD48116.1"/>
    </source>
</evidence>
<keyword evidence="6 9" id="KW-0560">Oxidoreductase</keyword>
<evidence type="ECO:0000256" key="8">
    <source>
        <dbReference type="ARBA" id="ARBA00023241"/>
    </source>
</evidence>
<evidence type="ECO:0000256" key="3">
    <source>
        <dbReference type="ARBA" id="ARBA00022723"/>
    </source>
</evidence>
<gene>
    <name evidence="11" type="primary">FLS2</name>
</gene>
<proteinExistence type="evidence at transcript level"/>
<dbReference type="EMBL" id="OQ236568">
    <property type="protein sequence ID" value="WLD48116.1"/>
    <property type="molecule type" value="mRNA"/>
</dbReference>
<evidence type="ECO:0000256" key="2">
    <source>
        <dbReference type="ARBA" id="ARBA00008056"/>
    </source>
</evidence>
<comment type="cofactor">
    <cofactor evidence="1">
        <name>L-ascorbate</name>
        <dbReference type="ChEBI" id="CHEBI:38290"/>
    </cofactor>
</comment>
<keyword evidence="8" id="KW-0284">Flavonoid biosynthesis</keyword>
<dbReference type="GO" id="GO:0046872">
    <property type="term" value="F:metal ion binding"/>
    <property type="evidence" value="ECO:0007669"/>
    <property type="project" value="UniProtKB-KW"/>
</dbReference>
<dbReference type="GO" id="GO:0046148">
    <property type="term" value="P:pigment biosynthetic process"/>
    <property type="evidence" value="ECO:0007669"/>
    <property type="project" value="UniProtKB-ARBA"/>
</dbReference>
<feature type="domain" description="Fe2OG dioxygenase" evidence="10">
    <location>
        <begin position="196"/>
        <end position="295"/>
    </location>
</feature>
<evidence type="ECO:0000256" key="4">
    <source>
        <dbReference type="ARBA" id="ARBA00022896"/>
    </source>
</evidence>
<dbReference type="Gene3D" id="2.60.120.330">
    <property type="entry name" value="B-lactam Antibiotic, Isopenicillin N Synthase, Chain"/>
    <property type="match status" value="1"/>
</dbReference>
<protein>
    <submittedName>
        <fullName evidence="11">Flavonol synthase</fullName>
    </submittedName>
</protein>
<dbReference type="InterPro" id="IPR026992">
    <property type="entry name" value="DIOX_N"/>
</dbReference>
<dbReference type="FunFam" id="2.60.120.330:FF:000009">
    <property type="entry name" value="Flavonol synthase"/>
    <property type="match status" value="1"/>
</dbReference>
<dbReference type="Pfam" id="PF03171">
    <property type="entry name" value="2OG-FeII_Oxy"/>
    <property type="match status" value="1"/>
</dbReference>
<organism evidence="11">
    <name type="scientific">Cicer arietinum</name>
    <name type="common">Chickpea</name>
    <name type="synonym">Garbanzo</name>
    <dbReference type="NCBI Taxonomy" id="3827"/>
    <lineage>
        <taxon>Eukaryota</taxon>
        <taxon>Viridiplantae</taxon>
        <taxon>Streptophyta</taxon>
        <taxon>Embryophyta</taxon>
        <taxon>Tracheophyta</taxon>
        <taxon>Spermatophyta</taxon>
        <taxon>Magnoliopsida</taxon>
        <taxon>eudicotyledons</taxon>
        <taxon>Gunneridae</taxon>
        <taxon>Pentapetalae</taxon>
        <taxon>rosids</taxon>
        <taxon>fabids</taxon>
        <taxon>Fabales</taxon>
        <taxon>Fabaceae</taxon>
        <taxon>Papilionoideae</taxon>
        <taxon>50 kb inversion clade</taxon>
        <taxon>NPAAA clade</taxon>
        <taxon>Hologalegina</taxon>
        <taxon>IRL clade</taxon>
        <taxon>Cicereae</taxon>
        <taxon>Cicer</taxon>
    </lineage>
</organism>
<evidence type="ECO:0000259" key="10">
    <source>
        <dbReference type="PROSITE" id="PS51471"/>
    </source>
</evidence>
<dbReference type="Pfam" id="PF14226">
    <property type="entry name" value="DIOX_N"/>
    <property type="match status" value="1"/>
</dbReference>
<keyword evidence="3 9" id="KW-0479">Metal-binding</keyword>
<dbReference type="InterPro" id="IPR027443">
    <property type="entry name" value="IPNS-like_sf"/>
</dbReference>
<sequence length="334" mass="38272">MELLRVQTIAHESKDTTIPAMFVRSETEQPGTTTVKGVKLEVPIIDFSNPNEEKVQNEIMEASQKWGMFQIVNHEIPNDVIKKLQSVGKEFFELPQEEKEIYAKPVGSESIEGYGTNLQKEVNGKKGWVDHLFHIIWPLSSINYRVWPKNPPSYREVNEEYGKYLRGVADTLFKSMSIGLGLEEHELKEAAGGDDMIYRLKINYYPPCPCPDLVLGVPAHTDMSYLTILVPNEVQGLQASRDGQWYDVKYVPNALVIHIGDQIEILSNGNYKAVLHRTTVNKDETRMSWPVFIEPKEDHEVGPHPKLINQDNPPKYKTKKYKDYAYCKLNKIPQ</sequence>
<evidence type="ECO:0000256" key="6">
    <source>
        <dbReference type="ARBA" id="ARBA00023002"/>
    </source>
</evidence>
<dbReference type="InterPro" id="IPR044861">
    <property type="entry name" value="IPNS-like_FE2OG_OXY"/>
</dbReference>
<keyword evidence="5" id="KW-0223">Dioxygenase</keyword>
<dbReference type="GO" id="GO:0009813">
    <property type="term" value="P:flavonoid biosynthetic process"/>
    <property type="evidence" value="ECO:0007669"/>
    <property type="project" value="UniProtKB-KW"/>
</dbReference>
<dbReference type="AlphaFoldDB" id="A0AA49QC46"/>
<dbReference type="PROSITE" id="PS51471">
    <property type="entry name" value="FE2OG_OXY"/>
    <property type="match status" value="1"/>
</dbReference>
<dbReference type="InterPro" id="IPR005123">
    <property type="entry name" value="Oxoglu/Fe-dep_dioxygenase_dom"/>
</dbReference>